<name>A0A1T4SIX0_9GAMM</name>
<dbReference type="AlphaFoldDB" id="A0A1T4SIX0"/>
<proteinExistence type="predicted"/>
<dbReference type="STRING" id="64969.SAMN02745127_03110"/>
<keyword evidence="2" id="KW-1185">Reference proteome</keyword>
<comment type="caution">
    <text evidence="1">The sequence shown here is derived from an EMBL/GenBank/DDBJ whole genome shotgun (WGS) entry which is preliminary data.</text>
</comment>
<evidence type="ECO:0000313" key="1">
    <source>
        <dbReference type="EMBL" id="OPX54137.1"/>
    </source>
</evidence>
<dbReference type="Proteomes" id="UP000191418">
    <property type="component" value="Unassembled WGS sequence"/>
</dbReference>
<evidence type="ECO:0000313" key="2">
    <source>
        <dbReference type="Proteomes" id="UP000191418"/>
    </source>
</evidence>
<gene>
    <name evidence="1" type="ORF">BTE48_15730</name>
</gene>
<protein>
    <submittedName>
        <fullName evidence="1">Uncharacterized protein</fullName>
    </submittedName>
</protein>
<accession>A0A1T4SIX0</accession>
<sequence length="61" mass="7114">MRASIERRLRMCEKIALSQKNMPDRSKLNPERVAQIADYLVSDVMISMDELKPMLRAAYDD</sequence>
<organism evidence="1 2">
    <name type="scientific">Oceanospirillum multiglobuliferum</name>
    <dbReference type="NCBI Taxonomy" id="64969"/>
    <lineage>
        <taxon>Bacteria</taxon>
        <taxon>Pseudomonadati</taxon>
        <taxon>Pseudomonadota</taxon>
        <taxon>Gammaproteobacteria</taxon>
        <taxon>Oceanospirillales</taxon>
        <taxon>Oceanospirillaceae</taxon>
        <taxon>Oceanospirillum</taxon>
    </lineage>
</organism>
<dbReference type="EMBL" id="MTSM01000037">
    <property type="protein sequence ID" value="OPX54137.1"/>
    <property type="molecule type" value="Genomic_DNA"/>
</dbReference>
<reference evidence="1 2" key="1">
    <citation type="submission" date="2017-01" db="EMBL/GenBank/DDBJ databases">
        <title>Genome Sequencing of a Marine Spirillum, Oceanospirillum multiglobuliferum ATCC 33336, from Japan.</title>
        <authorList>
            <person name="Carney J.G."/>
            <person name="Trachtenberg A.M."/>
            <person name="Rheaume B.A."/>
            <person name="Linnane J.D."/>
            <person name="Pitts N.L."/>
            <person name="Mykles D.L."/>
            <person name="Maclea K.S."/>
        </authorList>
    </citation>
    <scope>NUCLEOTIDE SEQUENCE [LARGE SCALE GENOMIC DNA]</scope>
    <source>
        <strain evidence="1 2">ATCC 33336</strain>
    </source>
</reference>